<feature type="transmembrane region" description="Helical" evidence="2">
    <location>
        <begin position="176"/>
        <end position="199"/>
    </location>
</feature>
<keyword evidence="5" id="KW-1185">Reference proteome</keyword>
<dbReference type="PANTHER" id="PTHR40465">
    <property type="entry name" value="CHROMOSOME 1, WHOLE GENOME SHOTGUN SEQUENCE"/>
    <property type="match status" value="1"/>
</dbReference>
<evidence type="ECO:0000256" key="1">
    <source>
        <dbReference type="SAM" id="MobiDB-lite"/>
    </source>
</evidence>
<feature type="region of interest" description="Disordered" evidence="1">
    <location>
        <begin position="273"/>
        <end position="300"/>
    </location>
</feature>
<proteinExistence type="predicted"/>
<evidence type="ECO:0000259" key="3">
    <source>
        <dbReference type="Pfam" id="PF20152"/>
    </source>
</evidence>
<feature type="transmembrane region" description="Helical" evidence="2">
    <location>
        <begin position="48"/>
        <end position="68"/>
    </location>
</feature>
<feature type="transmembrane region" description="Helical" evidence="2">
    <location>
        <begin position="219"/>
        <end position="240"/>
    </location>
</feature>
<name>A0AAD2HNF7_9AGAR</name>
<keyword evidence="2" id="KW-1133">Transmembrane helix</keyword>
<reference evidence="4" key="1">
    <citation type="submission" date="2023-11" db="EMBL/GenBank/DDBJ databases">
        <authorList>
            <person name="De Vega J J."/>
            <person name="De Vega J J."/>
        </authorList>
    </citation>
    <scope>NUCLEOTIDE SEQUENCE</scope>
</reference>
<dbReference type="AlphaFoldDB" id="A0AAD2HNF7"/>
<comment type="caution">
    <text evidence="4">The sequence shown here is derived from an EMBL/GenBank/DDBJ whole genome shotgun (WGS) entry which is preliminary data.</text>
</comment>
<dbReference type="InterPro" id="IPR045339">
    <property type="entry name" value="DUF6534"/>
</dbReference>
<organism evidence="4 5">
    <name type="scientific">Mycena citricolor</name>
    <dbReference type="NCBI Taxonomy" id="2018698"/>
    <lineage>
        <taxon>Eukaryota</taxon>
        <taxon>Fungi</taxon>
        <taxon>Dikarya</taxon>
        <taxon>Basidiomycota</taxon>
        <taxon>Agaricomycotina</taxon>
        <taxon>Agaricomycetes</taxon>
        <taxon>Agaricomycetidae</taxon>
        <taxon>Agaricales</taxon>
        <taxon>Marasmiineae</taxon>
        <taxon>Mycenaceae</taxon>
        <taxon>Mycena</taxon>
    </lineage>
</organism>
<evidence type="ECO:0000313" key="4">
    <source>
        <dbReference type="EMBL" id="CAK5279163.1"/>
    </source>
</evidence>
<evidence type="ECO:0000256" key="2">
    <source>
        <dbReference type="SAM" id="Phobius"/>
    </source>
</evidence>
<feature type="domain" description="DUF6534" evidence="3">
    <location>
        <begin position="183"/>
        <end position="270"/>
    </location>
</feature>
<evidence type="ECO:0000313" key="5">
    <source>
        <dbReference type="Proteomes" id="UP001295794"/>
    </source>
</evidence>
<feature type="transmembrane region" description="Helical" evidence="2">
    <location>
        <begin position="136"/>
        <end position="164"/>
    </location>
</feature>
<gene>
    <name evidence="4" type="ORF">MYCIT1_LOCUS28983</name>
</gene>
<keyword evidence="2" id="KW-0472">Membrane</keyword>
<dbReference type="Pfam" id="PF20152">
    <property type="entry name" value="DUF6534"/>
    <property type="match status" value="1"/>
</dbReference>
<dbReference type="PANTHER" id="PTHR40465:SF1">
    <property type="entry name" value="DUF6534 DOMAIN-CONTAINING PROTEIN"/>
    <property type="match status" value="1"/>
</dbReference>
<dbReference type="Proteomes" id="UP001295794">
    <property type="component" value="Unassembled WGS sequence"/>
</dbReference>
<protein>
    <recommendedName>
        <fullName evidence="3">DUF6534 domain-containing protein</fullName>
    </recommendedName>
</protein>
<dbReference type="EMBL" id="CAVNYO010000434">
    <property type="protein sequence ID" value="CAK5279163.1"/>
    <property type="molecule type" value="Genomic_DNA"/>
</dbReference>
<sequence>MAVVDVHLLFGPMLIGVFFNMILYGVLVGQMLTYYQLYRRDSWSMKALVYFLFFVETVNTGFDMAFMYQPLIAQYGEPPLKFPTFFVTEPLCIVRAHFISAQQQPVSSYGSRVQVAVSTPIQLFFAYRIQRLQKSWWIPLAIALLAFSSMAGGIWTAVGIRVFATFKNKPKLHNSALVWFLSSCVADVLITVSLVFSLARRKTGFSGTDTVIDKIIRMTIQTGMITALFSILDVVSFMVLPHAAVNFIWDLALSKLYTNCLMSTLNSRASLNDMSGTRNTSEPRIRPNYAGQSSPVSRRQHDTFNDIHTSSNGFELEVQKSNYDMSASYGGGANGIQVTKVGIARVVEHVKDPMPTHPHPYTQ</sequence>
<feature type="compositionally biased region" description="Polar residues" evidence="1">
    <location>
        <begin position="273"/>
        <end position="282"/>
    </location>
</feature>
<keyword evidence="2" id="KW-0812">Transmembrane</keyword>
<accession>A0AAD2HNF7</accession>
<feature type="transmembrane region" description="Helical" evidence="2">
    <location>
        <begin position="6"/>
        <end position="27"/>
    </location>
</feature>